<evidence type="ECO:0000256" key="3">
    <source>
        <dbReference type="PROSITE-ProRule" id="PRU00023"/>
    </source>
</evidence>
<accession>A0A267FMN2</accession>
<comment type="caution">
    <text evidence="6">The sequence shown here is derived from an EMBL/GenBank/DDBJ whole genome shotgun (WGS) entry which is preliminary data.</text>
</comment>
<dbReference type="InterPro" id="IPR050889">
    <property type="entry name" value="Dendritic_Spine_Reg/Scaffold"/>
</dbReference>
<feature type="compositionally biased region" description="Low complexity" evidence="4">
    <location>
        <begin position="444"/>
        <end position="454"/>
    </location>
</feature>
<dbReference type="PRINTS" id="PR01415">
    <property type="entry name" value="ANKYRIN"/>
</dbReference>
<feature type="repeat" description="ANK" evidence="3">
    <location>
        <begin position="144"/>
        <end position="176"/>
    </location>
</feature>
<feature type="non-terminal residue" evidence="6">
    <location>
        <position position="1"/>
    </location>
</feature>
<dbReference type="AlphaFoldDB" id="A0A267FMN2"/>
<dbReference type="EMBL" id="NIVC01000907">
    <property type="protein sequence ID" value="PAA75036.1"/>
    <property type="molecule type" value="Genomic_DNA"/>
</dbReference>
<dbReference type="PROSITE" id="PS50088">
    <property type="entry name" value="ANK_REPEAT"/>
    <property type="match status" value="5"/>
</dbReference>
<organism evidence="6 7">
    <name type="scientific">Macrostomum lignano</name>
    <dbReference type="NCBI Taxonomy" id="282301"/>
    <lineage>
        <taxon>Eukaryota</taxon>
        <taxon>Metazoa</taxon>
        <taxon>Spiralia</taxon>
        <taxon>Lophotrochozoa</taxon>
        <taxon>Platyhelminthes</taxon>
        <taxon>Rhabditophora</taxon>
        <taxon>Macrostomorpha</taxon>
        <taxon>Macrostomida</taxon>
        <taxon>Macrostomidae</taxon>
        <taxon>Macrostomum</taxon>
    </lineage>
</organism>
<dbReference type="GO" id="GO:0035556">
    <property type="term" value="P:intracellular signal transduction"/>
    <property type="evidence" value="ECO:0007669"/>
    <property type="project" value="InterPro"/>
</dbReference>
<protein>
    <recommendedName>
        <fullName evidence="5">SOCS box domain-containing protein</fullName>
    </recommendedName>
</protein>
<dbReference type="SMART" id="SM00969">
    <property type="entry name" value="SOCS_box"/>
    <property type="match status" value="1"/>
</dbReference>
<dbReference type="PANTHER" id="PTHR24166:SF48">
    <property type="entry name" value="PROTEIN VAPYRIN"/>
    <property type="match status" value="1"/>
</dbReference>
<evidence type="ECO:0000259" key="5">
    <source>
        <dbReference type="PROSITE" id="PS50225"/>
    </source>
</evidence>
<dbReference type="OrthoDB" id="426293at2759"/>
<dbReference type="Pfam" id="PF12796">
    <property type="entry name" value="Ank_2"/>
    <property type="match status" value="2"/>
</dbReference>
<reference evidence="6 7" key="1">
    <citation type="submission" date="2017-06" db="EMBL/GenBank/DDBJ databases">
        <title>A platform for efficient transgenesis in Macrostomum lignano, a flatworm model organism for stem cell research.</title>
        <authorList>
            <person name="Berezikov E."/>
        </authorList>
    </citation>
    <scope>NUCLEOTIDE SEQUENCE [LARGE SCALE GENOMIC DNA]</scope>
    <source>
        <strain evidence="6">DV1</strain>
        <tissue evidence="6">Whole organism</tissue>
    </source>
</reference>
<evidence type="ECO:0000256" key="1">
    <source>
        <dbReference type="ARBA" id="ARBA00022737"/>
    </source>
</evidence>
<dbReference type="PANTHER" id="PTHR24166">
    <property type="entry name" value="ROLLING PEBBLES, ISOFORM B"/>
    <property type="match status" value="1"/>
</dbReference>
<proteinExistence type="predicted"/>
<evidence type="ECO:0000313" key="6">
    <source>
        <dbReference type="EMBL" id="PAA75036.1"/>
    </source>
</evidence>
<sequence>QSRIAGYSTVARQTDLQRLGMLNSGGAGGASGGAEQAAIHFYDAIIQNDMDALRRAVEVFKVDLNAKFTLVRKQHHFDLFPVHLVAYKGYLSMLHYLIQTGVAVNQTTATLHRHAVHYAALRSQLSCLQMLVNAGGKIDARDTFGNTPLHYAAEDGNVILMSLLLHNGASLDAQDITNKTPLMKATRNGKLAAVKRLTAAGASVNLKDKNEDTALHFAARHGSGEMTCMLIRAEARVDAQNQWGLTPLMEAVSYNQKEVVAALIKHRCDLYKRDFRTGDTSLHIAVKKNYTDLVSMLLSAGNWYIQYNFNNFGESFVHDVVVYNRMDLLRLFVTYNYNFDYPAKKTPTGVEKLPFQLVLERGHLEMAKILAQVGCYSSSRFCQSSVRRCPELESVKSLRSWARKTIRDQLGFSPGGKINKLPVPTMVKDFLLLKDVKWDTRLPQQQQQQQQQQQGLSENMSS</sequence>
<dbReference type="SUPFAM" id="SSF158235">
    <property type="entry name" value="SOCS box-like"/>
    <property type="match status" value="1"/>
</dbReference>
<feature type="repeat" description="ANK" evidence="3">
    <location>
        <begin position="111"/>
        <end position="143"/>
    </location>
</feature>
<dbReference type="CDD" id="cd03587">
    <property type="entry name" value="SOCS"/>
    <property type="match status" value="1"/>
</dbReference>
<evidence type="ECO:0000256" key="2">
    <source>
        <dbReference type="ARBA" id="ARBA00023043"/>
    </source>
</evidence>
<dbReference type="PROSITE" id="PS50297">
    <property type="entry name" value="ANK_REP_REGION"/>
    <property type="match status" value="4"/>
</dbReference>
<dbReference type="PROSITE" id="PS50225">
    <property type="entry name" value="SOCS"/>
    <property type="match status" value="1"/>
</dbReference>
<evidence type="ECO:0000256" key="4">
    <source>
        <dbReference type="SAM" id="MobiDB-lite"/>
    </source>
</evidence>
<keyword evidence="2 3" id="KW-0040">ANK repeat</keyword>
<dbReference type="InterPro" id="IPR002110">
    <property type="entry name" value="Ankyrin_rpt"/>
</dbReference>
<feature type="region of interest" description="Disordered" evidence="4">
    <location>
        <begin position="443"/>
        <end position="462"/>
    </location>
</feature>
<dbReference type="SUPFAM" id="SSF48403">
    <property type="entry name" value="Ankyrin repeat"/>
    <property type="match status" value="2"/>
</dbReference>
<feature type="repeat" description="ANK" evidence="3">
    <location>
        <begin position="277"/>
        <end position="301"/>
    </location>
</feature>
<name>A0A267FMN2_9PLAT</name>
<dbReference type="Gene3D" id="1.25.40.20">
    <property type="entry name" value="Ankyrin repeat-containing domain"/>
    <property type="match status" value="2"/>
</dbReference>
<dbReference type="InterPro" id="IPR001496">
    <property type="entry name" value="SOCS_box"/>
</dbReference>
<gene>
    <name evidence="6" type="ORF">BOX15_Mlig034199g1</name>
</gene>
<dbReference type="InterPro" id="IPR036036">
    <property type="entry name" value="SOCS_box-like_dom_sf"/>
</dbReference>
<keyword evidence="7" id="KW-1185">Reference proteome</keyword>
<dbReference type="InterPro" id="IPR036770">
    <property type="entry name" value="Ankyrin_rpt-contain_sf"/>
</dbReference>
<feature type="repeat" description="ANK" evidence="3">
    <location>
        <begin position="210"/>
        <end position="242"/>
    </location>
</feature>
<feature type="domain" description="SOCS box" evidence="5">
    <location>
        <begin position="394"/>
        <end position="437"/>
    </location>
</feature>
<evidence type="ECO:0000313" key="7">
    <source>
        <dbReference type="Proteomes" id="UP000215902"/>
    </source>
</evidence>
<dbReference type="SMART" id="SM00248">
    <property type="entry name" value="ANK"/>
    <property type="match status" value="9"/>
</dbReference>
<feature type="repeat" description="ANK" evidence="3">
    <location>
        <begin position="177"/>
        <end position="209"/>
    </location>
</feature>
<dbReference type="Proteomes" id="UP000215902">
    <property type="component" value="Unassembled WGS sequence"/>
</dbReference>
<dbReference type="Pfam" id="PF07525">
    <property type="entry name" value="SOCS_box"/>
    <property type="match status" value="1"/>
</dbReference>
<keyword evidence="1" id="KW-0677">Repeat</keyword>
<dbReference type="STRING" id="282301.A0A267FMN2"/>